<dbReference type="Gramene" id="KQK12951">
    <property type="protein sequence ID" value="KQK12951"/>
    <property type="gene ID" value="BRADI_1g07006v3"/>
</dbReference>
<accession>A0A0Q3GPM3</accession>
<feature type="compositionally biased region" description="Acidic residues" evidence="1">
    <location>
        <begin position="131"/>
        <end position="148"/>
    </location>
</feature>
<proteinExistence type="predicted"/>
<dbReference type="AlphaFoldDB" id="A0A0Q3GPM3"/>
<feature type="region of interest" description="Disordered" evidence="1">
    <location>
        <begin position="198"/>
        <end position="318"/>
    </location>
</feature>
<feature type="region of interest" description="Disordered" evidence="1">
    <location>
        <begin position="18"/>
        <end position="93"/>
    </location>
</feature>
<evidence type="ECO:0000313" key="4">
    <source>
        <dbReference type="Proteomes" id="UP000008810"/>
    </source>
</evidence>
<feature type="compositionally biased region" description="Basic and acidic residues" evidence="1">
    <location>
        <begin position="283"/>
        <end position="304"/>
    </location>
</feature>
<feature type="compositionally biased region" description="Basic and acidic residues" evidence="1">
    <location>
        <begin position="248"/>
        <end position="265"/>
    </location>
</feature>
<reference evidence="3" key="3">
    <citation type="submission" date="2018-08" db="UniProtKB">
        <authorList>
            <consortium name="EnsemblPlants"/>
        </authorList>
    </citation>
    <scope>IDENTIFICATION</scope>
    <source>
        <strain evidence="3">cv. Bd21</strain>
    </source>
</reference>
<feature type="compositionally biased region" description="Acidic residues" evidence="1">
    <location>
        <begin position="212"/>
        <end position="228"/>
    </location>
</feature>
<evidence type="ECO:0000256" key="1">
    <source>
        <dbReference type="SAM" id="MobiDB-lite"/>
    </source>
</evidence>
<sequence length="318" mass="35914">MGHNDVLSRQLQMLAFESSIAMPPRGLVSCDDTETSASTESSDGDTESSDEEDTESSDVSESDEEDTESSDMSKSDEQDTESSDAAMERRALIRWRAMTTSRRHGMLWSREGAHNNDGSENFGAEGRNDHDDEDTENSDTESDEEDTESSSVAESDQEDTESSDAAMERSALMRWRAMTTSRHHGMLWCREGAHNNDEFGKFCTEGSSNHDEDIENSDTKSDEEDTESSDAAMERRALMRWRAMTTHKKSDDEDKESSDAVMERRARMRWRAMTMSRHPGMLWRREGAHNNDESEKFGTEGSSDHDDEDTENTNSESD</sequence>
<feature type="compositionally biased region" description="Acidic residues" evidence="1">
    <location>
        <begin position="305"/>
        <end position="318"/>
    </location>
</feature>
<protein>
    <submittedName>
        <fullName evidence="2 3">Uncharacterized protein</fullName>
    </submittedName>
</protein>
<dbReference type="EMBL" id="CM000880">
    <property type="protein sequence ID" value="KQK12951.2"/>
    <property type="molecule type" value="Genomic_DNA"/>
</dbReference>
<organism evidence="2">
    <name type="scientific">Brachypodium distachyon</name>
    <name type="common">Purple false brome</name>
    <name type="synonym">Trachynia distachya</name>
    <dbReference type="NCBI Taxonomy" id="15368"/>
    <lineage>
        <taxon>Eukaryota</taxon>
        <taxon>Viridiplantae</taxon>
        <taxon>Streptophyta</taxon>
        <taxon>Embryophyta</taxon>
        <taxon>Tracheophyta</taxon>
        <taxon>Spermatophyta</taxon>
        <taxon>Magnoliopsida</taxon>
        <taxon>Liliopsida</taxon>
        <taxon>Poales</taxon>
        <taxon>Poaceae</taxon>
        <taxon>BOP clade</taxon>
        <taxon>Pooideae</taxon>
        <taxon>Stipodae</taxon>
        <taxon>Brachypodieae</taxon>
        <taxon>Brachypodium</taxon>
    </lineage>
</organism>
<gene>
    <name evidence="2" type="ORF">BRADI_1g07006v3</name>
</gene>
<dbReference type="EnsemblPlants" id="KQK12951">
    <property type="protein sequence ID" value="KQK12951"/>
    <property type="gene ID" value="BRADI_1g07006v3"/>
</dbReference>
<dbReference type="InParanoid" id="A0A0Q3GPM3"/>
<evidence type="ECO:0000313" key="2">
    <source>
        <dbReference type="EMBL" id="KQK12951.2"/>
    </source>
</evidence>
<name>A0A0Q3GPM3_BRADI</name>
<feature type="compositionally biased region" description="Acidic residues" evidence="1">
    <location>
        <begin position="42"/>
        <end position="69"/>
    </location>
</feature>
<evidence type="ECO:0000313" key="3">
    <source>
        <dbReference type="EnsemblPlants" id="KQK12951"/>
    </source>
</evidence>
<reference evidence="2" key="2">
    <citation type="submission" date="2017-06" db="EMBL/GenBank/DDBJ databases">
        <title>WGS assembly of Brachypodium distachyon.</title>
        <authorList>
            <consortium name="The International Brachypodium Initiative"/>
            <person name="Lucas S."/>
            <person name="Harmon-Smith M."/>
            <person name="Lail K."/>
            <person name="Tice H."/>
            <person name="Grimwood J."/>
            <person name="Bruce D."/>
            <person name="Barry K."/>
            <person name="Shu S."/>
            <person name="Lindquist E."/>
            <person name="Wang M."/>
            <person name="Pitluck S."/>
            <person name="Vogel J.P."/>
            <person name="Garvin D.F."/>
            <person name="Mockler T.C."/>
            <person name="Schmutz J."/>
            <person name="Rokhsar D."/>
            <person name="Bevan M.W."/>
        </authorList>
    </citation>
    <scope>NUCLEOTIDE SEQUENCE</scope>
    <source>
        <strain evidence="2">Bd21</strain>
    </source>
</reference>
<reference evidence="2 3" key="1">
    <citation type="journal article" date="2010" name="Nature">
        <title>Genome sequencing and analysis of the model grass Brachypodium distachyon.</title>
        <authorList>
            <consortium name="International Brachypodium Initiative"/>
        </authorList>
    </citation>
    <scope>NUCLEOTIDE SEQUENCE [LARGE SCALE GENOMIC DNA]</scope>
    <source>
        <strain evidence="2 3">Bd21</strain>
    </source>
</reference>
<dbReference type="Proteomes" id="UP000008810">
    <property type="component" value="Chromosome 1"/>
</dbReference>
<feature type="region of interest" description="Disordered" evidence="1">
    <location>
        <begin position="106"/>
        <end position="172"/>
    </location>
</feature>
<keyword evidence="4" id="KW-1185">Reference proteome</keyword>